<evidence type="ECO:0000256" key="5">
    <source>
        <dbReference type="ARBA" id="ARBA00023004"/>
    </source>
</evidence>
<evidence type="ECO:0000256" key="2">
    <source>
        <dbReference type="ARBA" id="ARBA00022448"/>
    </source>
</evidence>
<keyword evidence="2" id="KW-0813">Transport</keyword>
<dbReference type="GO" id="GO:0046872">
    <property type="term" value="F:metal ion binding"/>
    <property type="evidence" value="ECO:0007669"/>
    <property type="project" value="UniProtKB-KW"/>
</dbReference>
<dbReference type="InterPro" id="IPR010693">
    <property type="entry name" value="Divergent_4Fe-4S_mono-cluster"/>
</dbReference>
<dbReference type="GO" id="GO:0051538">
    <property type="term" value="F:3 iron, 4 sulfur cluster binding"/>
    <property type="evidence" value="ECO:0007669"/>
    <property type="project" value="UniProtKB-KW"/>
</dbReference>
<proteinExistence type="predicted"/>
<gene>
    <name evidence="9" type="ORF">C731_1131</name>
</gene>
<dbReference type="STRING" id="1122247.GCA_000379865_03981"/>
<evidence type="ECO:0000313" key="9">
    <source>
        <dbReference type="EMBL" id="EKF24956.1"/>
    </source>
</evidence>
<sequence length="54" mass="5857">MAAGMCVMTADRFFDQDDRGMVVVATEEVPAEEQRRVRIAVGLCPSGALQLAED</sequence>
<keyword evidence="4" id="KW-0249">Electron transport</keyword>
<dbReference type="PATRIC" id="fig|1122247.3.peg.1089"/>
<protein>
    <recommendedName>
        <fullName evidence="8">Divergent 4Fe-4S mono-cluster domain-containing protein</fullName>
    </recommendedName>
</protein>
<reference evidence="9 10" key="1">
    <citation type="journal article" date="2012" name="J. Bacteriol.">
        <title>Genome sequence of Mycobacterium hassiacum DSM 44199, a rare source of heat-stable mycobacterial proteins.</title>
        <authorList>
            <person name="Tiago I."/>
            <person name="Maranha A."/>
            <person name="Mendes V."/>
            <person name="Alarico S."/>
            <person name="Moynihan P.J."/>
            <person name="Clarke A.J."/>
            <person name="Macedo-Ribeiro S."/>
            <person name="Pereira P.J."/>
            <person name="Empadinhas N."/>
        </authorList>
    </citation>
    <scope>NUCLEOTIDE SEQUENCE [LARGE SCALE GENOMIC DNA]</scope>
    <source>
        <strain evidence="10">DSM 44199 / CIP 105218 / JCM 12690 / 3849</strain>
    </source>
</reference>
<dbReference type="Pfam" id="PF06902">
    <property type="entry name" value="Fer4_19"/>
    <property type="match status" value="1"/>
</dbReference>
<dbReference type="InterPro" id="IPR051269">
    <property type="entry name" value="Fe-S_cluster_ET"/>
</dbReference>
<keyword evidence="6" id="KW-0411">Iron-sulfur</keyword>
<dbReference type="eggNOG" id="COG1141">
    <property type="taxonomic scope" value="Bacteria"/>
</dbReference>
<name>K5BHK7_MYCHD</name>
<dbReference type="AlphaFoldDB" id="K5BHK7"/>
<dbReference type="EMBL" id="AMRA01000027">
    <property type="protein sequence ID" value="EKF24956.1"/>
    <property type="molecule type" value="Genomic_DNA"/>
</dbReference>
<comment type="cofactor">
    <cofactor evidence="1">
        <name>[3Fe-4S] cluster</name>
        <dbReference type="ChEBI" id="CHEBI:21137"/>
    </cofactor>
</comment>
<keyword evidence="3" id="KW-0479">Metal-binding</keyword>
<evidence type="ECO:0000256" key="6">
    <source>
        <dbReference type="ARBA" id="ARBA00023014"/>
    </source>
</evidence>
<keyword evidence="10" id="KW-1185">Reference proteome</keyword>
<evidence type="ECO:0000256" key="1">
    <source>
        <dbReference type="ARBA" id="ARBA00001927"/>
    </source>
</evidence>
<evidence type="ECO:0000259" key="8">
    <source>
        <dbReference type="Pfam" id="PF06902"/>
    </source>
</evidence>
<keyword evidence="5" id="KW-0408">Iron</keyword>
<keyword evidence="7" id="KW-0003">3Fe-4S</keyword>
<evidence type="ECO:0000256" key="7">
    <source>
        <dbReference type="ARBA" id="ARBA00023291"/>
    </source>
</evidence>
<dbReference type="SUPFAM" id="SSF54862">
    <property type="entry name" value="4Fe-4S ferredoxins"/>
    <property type="match status" value="1"/>
</dbReference>
<organism evidence="9 10">
    <name type="scientific">Mycolicibacterium hassiacum (strain DSM 44199 / CIP 105218 / JCM 12690 / 3849)</name>
    <name type="common">Mycobacterium hassiacum</name>
    <dbReference type="NCBI Taxonomy" id="1122247"/>
    <lineage>
        <taxon>Bacteria</taxon>
        <taxon>Bacillati</taxon>
        <taxon>Actinomycetota</taxon>
        <taxon>Actinomycetes</taxon>
        <taxon>Mycobacteriales</taxon>
        <taxon>Mycobacteriaceae</taxon>
        <taxon>Mycolicibacterium</taxon>
    </lineage>
</organism>
<evidence type="ECO:0000313" key="10">
    <source>
        <dbReference type="Proteomes" id="UP000006265"/>
    </source>
</evidence>
<evidence type="ECO:0000256" key="3">
    <source>
        <dbReference type="ARBA" id="ARBA00022723"/>
    </source>
</evidence>
<dbReference type="PANTHER" id="PTHR36923:SF3">
    <property type="entry name" value="FERREDOXIN"/>
    <property type="match status" value="1"/>
</dbReference>
<dbReference type="Proteomes" id="UP000006265">
    <property type="component" value="Unassembled WGS sequence"/>
</dbReference>
<accession>K5BHK7</accession>
<dbReference type="Gene3D" id="3.30.70.20">
    <property type="match status" value="1"/>
</dbReference>
<feature type="domain" description="Divergent 4Fe-4S mono-cluster" evidence="8">
    <location>
        <begin position="3"/>
        <end position="53"/>
    </location>
</feature>
<evidence type="ECO:0000256" key="4">
    <source>
        <dbReference type="ARBA" id="ARBA00022982"/>
    </source>
</evidence>
<dbReference type="PANTHER" id="PTHR36923">
    <property type="entry name" value="FERREDOXIN"/>
    <property type="match status" value="1"/>
</dbReference>
<comment type="caution">
    <text evidence="9">The sequence shown here is derived from an EMBL/GenBank/DDBJ whole genome shotgun (WGS) entry which is preliminary data.</text>
</comment>